<evidence type="ECO:0000256" key="2">
    <source>
        <dbReference type="ARBA" id="ARBA00009209"/>
    </source>
</evidence>
<dbReference type="Proteomes" id="UP001337305">
    <property type="component" value="Unassembled WGS sequence"/>
</dbReference>
<evidence type="ECO:0000256" key="4">
    <source>
        <dbReference type="ARBA" id="ARBA00022801"/>
    </source>
</evidence>
<feature type="chain" id="PRO_5046237612" description="Glucanase" evidence="10">
    <location>
        <begin position="24"/>
        <end position="425"/>
    </location>
</feature>
<dbReference type="PRINTS" id="PR00735">
    <property type="entry name" value="GLHYDRLASE8"/>
</dbReference>
<comment type="similarity">
    <text evidence="2 9">Belongs to the glycosyl hydrolase 8 (cellulase D) family.</text>
</comment>
<evidence type="ECO:0000256" key="3">
    <source>
        <dbReference type="ARBA" id="ARBA00022729"/>
    </source>
</evidence>
<dbReference type="Gene3D" id="1.50.10.10">
    <property type="match status" value="1"/>
</dbReference>
<keyword evidence="6 9" id="KW-0326">Glycosidase</keyword>
<dbReference type="EC" id="3.2.1.-" evidence="9"/>
<name>A0ABU7XNV2_9FLAO</name>
<evidence type="ECO:0000313" key="11">
    <source>
        <dbReference type="EMBL" id="MEF3831510.1"/>
    </source>
</evidence>
<protein>
    <recommendedName>
        <fullName evidence="9">Glucanase</fullName>
        <ecNumber evidence="9">3.2.1.-</ecNumber>
    </recommendedName>
</protein>
<dbReference type="RefSeq" id="WP_303308520.1">
    <property type="nucleotide sequence ID" value="NZ_JAODOP010000001.1"/>
</dbReference>
<evidence type="ECO:0000256" key="6">
    <source>
        <dbReference type="ARBA" id="ARBA00023295"/>
    </source>
</evidence>
<dbReference type="InterPro" id="IPR008928">
    <property type="entry name" value="6-hairpin_glycosidase_sf"/>
</dbReference>
<evidence type="ECO:0000256" key="8">
    <source>
        <dbReference type="PROSITE-ProRule" id="PRU10058"/>
    </source>
</evidence>
<comment type="catalytic activity">
    <reaction evidence="1">
        <text>Endohydrolysis of (1-&gt;4)-beta-D-glucosidic linkages in cellulose, lichenin and cereal beta-D-glucans.</text>
        <dbReference type="EC" id="3.2.1.4"/>
    </reaction>
</comment>
<keyword evidence="12" id="KW-1185">Reference proteome</keyword>
<dbReference type="InterPro" id="IPR002037">
    <property type="entry name" value="Glyco_hydro_8"/>
</dbReference>
<evidence type="ECO:0000256" key="1">
    <source>
        <dbReference type="ARBA" id="ARBA00000966"/>
    </source>
</evidence>
<evidence type="ECO:0000313" key="12">
    <source>
        <dbReference type="Proteomes" id="UP001337305"/>
    </source>
</evidence>
<gene>
    <name evidence="11" type="ORF">N1F79_00070</name>
</gene>
<feature type="signal peptide" evidence="10">
    <location>
        <begin position="1"/>
        <end position="23"/>
    </location>
</feature>
<keyword evidence="7 9" id="KW-0119">Carbohydrate metabolism</keyword>
<comment type="caution">
    <text evidence="11">The sequence shown here is derived from an EMBL/GenBank/DDBJ whole genome shotgun (WGS) entry which is preliminary data.</text>
</comment>
<evidence type="ECO:0000256" key="5">
    <source>
        <dbReference type="ARBA" id="ARBA00023001"/>
    </source>
</evidence>
<sequence length="425" mass="47932">MVKFINVILIFAILLFVATCTNNQTPPTSQQDPSIGDQVSNYPFPNHTVYVGDYIKPNNYTQTELDNQTKTFYNEWKSEYLKNDCGNINEYYIQYSNESKTVSEAHGYGMLIMCYMAGHENNAKLYFDGMFKYYKSHPSNINHNLMDWQQITCNDVSSSADGSASDGDIDIAFSLLLAHAQWKSEGDINYLQEAKTIINAIMQDEINPNTSTVKLGDWSKSNNPSFYYGTRSSDFITSHFKSFSTATGNSNWNLTVDKCYDLVATVQNTTTGLVPDFIINTNTTAMPAGQNYLEGIYDGSYYYNACRFPWRISTDYLITGDNRAKTVITKLNTWLATSTSGNVNNISNGYNLDGTKIFTWNDVTFVGPFAVGAMTDINNQTWLNNLYENLISQNDLVDGDYYSNTIKLLSMITISGNYWAPDYSS</sequence>
<dbReference type="Pfam" id="PF01270">
    <property type="entry name" value="Glyco_hydro_8"/>
    <property type="match status" value="1"/>
</dbReference>
<dbReference type="GO" id="GO:0016787">
    <property type="term" value="F:hydrolase activity"/>
    <property type="evidence" value="ECO:0007669"/>
    <property type="project" value="UniProtKB-KW"/>
</dbReference>
<accession>A0ABU7XNV2</accession>
<dbReference type="SUPFAM" id="SSF48208">
    <property type="entry name" value="Six-hairpin glycosidases"/>
    <property type="match status" value="1"/>
</dbReference>
<organism evidence="11 12">
    <name type="scientific">Flavivirga spongiicola</name>
    <dbReference type="NCBI Taxonomy" id="421621"/>
    <lineage>
        <taxon>Bacteria</taxon>
        <taxon>Pseudomonadati</taxon>
        <taxon>Bacteroidota</taxon>
        <taxon>Flavobacteriia</taxon>
        <taxon>Flavobacteriales</taxon>
        <taxon>Flavobacteriaceae</taxon>
        <taxon>Flavivirga</taxon>
    </lineage>
</organism>
<proteinExistence type="inferred from homology"/>
<evidence type="ECO:0000256" key="7">
    <source>
        <dbReference type="ARBA" id="ARBA00023326"/>
    </source>
</evidence>
<evidence type="ECO:0000256" key="9">
    <source>
        <dbReference type="RuleBase" id="RU361167"/>
    </source>
</evidence>
<feature type="active site" description="Nucleophile" evidence="8">
    <location>
        <position position="166"/>
    </location>
</feature>
<keyword evidence="4 9" id="KW-0378">Hydrolase</keyword>
<dbReference type="InterPro" id="IPR012341">
    <property type="entry name" value="6hp_glycosidase-like_sf"/>
</dbReference>
<reference evidence="11 12" key="1">
    <citation type="submission" date="2022-09" db="EMBL/GenBank/DDBJ databases">
        <title>Genome sequencing of Flavivirga sp. MEBiC05379.</title>
        <authorList>
            <person name="Oh H.-M."/>
            <person name="Kwon K.K."/>
            <person name="Park M.J."/>
            <person name="Yang S.-H."/>
        </authorList>
    </citation>
    <scope>NUCLEOTIDE SEQUENCE [LARGE SCALE GENOMIC DNA]</scope>
    <source>
        <strain evidence="11 12">MEBiC05379</strain>
    </source>
</reference>
<dbReference type="PROSITE" id="PS00812">
    <property type="entry name" value="GLYCOSYL_HYDROL_F8"/>
    <property type="match status" value="1"/>
</dbReference>
<dbReference type="EMBL" id="JAODOP010000001">
    <property type="protein sequence ID" value="MEF3831510.1"/>
    <property type="molecule type" value="Genomic_DNA"/>
</dbReference>
<evidence type="ECO:0000256" key="10">
    <source>
        <dbReference type="SAM" id="SignalP"/>
    </source>
</evidence>
<keyword evidence="3 10" id="KW-0732">Signal</keyword>
<dbReference type="InterPro" id="IPR019834">
    <property type="entry name" value="Glyco_hydro_8_CS"/>
</dbReference>
<keyword evidence="5" id="KW-0136">Cellulose degradation</keyword>
<keyword evidence="7 9" id="KW-0624">Polysaccharide degradation</keyword>